<dbReference type="RefSeq" id="WP_378136066.1">
    <property type="nucleotide sequence ID" value="NZ_JBHSMI010000028.1"/>
</dbReference>
<dbReference type="SUPFAM" id="SSF46689">
    <property type="entry name" value="Homeodomain-like"/>
    <property type="match status" value="1"/>
</dbReference>
<name>A0ABW0HW49_9BACL</name>
<comment type="caution">
    <text evidence="1">The sequence shown here is derived from an EMBL/GenBank/DDBJ whole genome shotgun (WGS) entry which is preliminary data.</text>
</comment>
<dbReference type="Proteomes" id="UP001596113">
    <property type="component" value="Unassembled WGS sequence"/>
</dbReference>
<dbReference type="InterPro" id="IPR009057">
    <property type="entry name" value="Homeodomain-like_sf"/>
</dbReference>
<gene>
    <name evidence="1" type="ORF">ACFPOF_16915</name>
</gene>
<keyword evidence="2" id="KW-1185">Reference proteome</keyword>
<organism evidence="1 2">
    <name type="scientific">Cohnella soli</name>
    <dbReference type="NCBI Taxonomy" id="425005"/>
    <lineage>
        <taxon>Bacteria</taxon>
        <taxon>Bacillati</taxon>
        <taxon>Bacillota</taxon>
        <taxon>Bacilli</taxon>
        <taxon>Bacillales</taxon>
        <taxon>Paenibacillaceae</taxon>
        <taxon>Cohnella</taxon>
    </lineage>
</organism>
<dbReference type="EMBL" id="JBHSMI010000028">
    <property type="protein sequence ID" value="MFC5404417.1"/>
    <property type="molecule type" value="Genomic_DNA"/>
</dbReference>
<evidence type="ECO:0000313" key="1">
    <source>
        <dbReference type="EMBL" id="MFC5404417.1"/>
    </source>
</evidence>
<sequence length="105" mass="11816">MKANEGTGDNETVRQSIQRRSVRLSDEIGLQKAAEQLGVAYYTLQGWRKQRTLHGDGAHIGSGRAYASADKTAREIELEREIGELRRANDILKDALGFFAKDRKR</sequence>
<reference evidence="2" key="1">
    <citation type="journal article" date="2019" name="Int. J. Syst. Evol. Microbiol.">
        <title>The Global Catalogue of Microorganisms (GCM) 10K type strain sequencing project: providing services to taxonomists for standard genome sequencing and annotation.</title>
        <authorList>
            <consortium name="The Broad Institute Genomics Platform"/>
            <consortium name="The Broad Institute Genome Sequencing Center for Infectious Disease"/>
            <person name="Wu L."/>
            <person name="Ma J."/>
        </authorList>
    </citation>
    <scope>NUCLEOTIDE SEQUENCE [LARGE SCALE GENOMIC DNA]</scope>
    <source>
        <strain evidence="2">CGMCC 1.18575</strain>
    </source>
</reference>
<evidence type="ECO:0000313" key="2">
    <source>
        <dbReference type="Proteomes" id="UP001596113"/>
    </source>
</evidence>
<protein>
    <recommendedName>
        <fullName evidence="3">Transposase</fullName>
    </recommendedName>
</protein>
<accession>A0ABW0HW49</accession>
<proteinExistence type="predicted"/>
<evidence type="ECO:0008006" key="3">
    <source>
        <dbReference type="Google" id="ProtNLM"/>
    </source>
</evidence>